<keyword evidence="4" id="KW-1185">Reference proteome</keyword>
<evidence type="ECO:0000259" key="2">
    <source>
        <dbReference type="Pfam" id="PF13873"/>
    </source>
</evidence>
<comment type="caution">
    <text evidence="3">The sequence shown here is derived from an EMBL/GenBank/DDBJ whole genome shotgun (WGS) entry which is preliminary data.</text>
</comment>
<dbReference type="InterPro" id="IPR028002">
    <property type="entry name" value="Myb_DNA-bind_5"/>
</dbReference>
<protein>
    <submittedName>
        <fullName evidence="3">Nuclear apoptosis-inducing factor 1</fullName>
    </submittedName>
</protein>
<proteinExistence type="predicted"/>
<accession>A0ABQ8MVE5</accession>
<evidence type="ECO:0000256" key="1">
    <source>
        <dbReference type="SAM" id="MobiDB-lite"/>
    </source>
</evidence>
<dbReference type="Pfam" id="PF13873">
    <property type="entry name" value="Myb_DNA-bind_5"/>
    <property type="match status" value="1"/>
</dbReference>
<dbReference type="EMBL" id="JACTAM010000003">
    <property type="protein sequence ID" value="KAI2666809.1"/>
    <property type="molecule type" value="Genomic_DNA"/>
</dbReference>
<feature type="domain" description="Myb/SANT-like DNA-binding" evidence="2">
    <location>
        <begin position="2"/>
        <end position="36"/>
    </location>
</feature>
<dbReference type="PANTHER" id="PTHR23098">
    <property type="entry name" value="AGAP001331-PA-RELATED"/>
    <property type="match status" value="1"/>
</dbReference>
<gene>
    <name evidence="3" type="ORF">H4Q32_026513</name>
</gene>
<dbReference type="PANTHER" id="PTHR23098:SF16">
    <property type="entry name" value="REGULATORY PROTEIN ZESTE"/>
    <property type="match status" value="1"/>
</dbReference>
<dbReference type="Proteomes" id="UP000830375">
    <property type="component" value="Unassembled WGS sequence"/>
</dbReference>
<name>A0ABQ8MVE5_LABRO</name>
<organism evidence="3 4">
    <name type="scientific">Labeo rohita</name>
    <name type="common">Indian major carp</name>
    <name type="synonym">Cyprinus rohita</name>
    <dbReference type="NCBI Taxonomy" id="84645"/>
    <lineage>
        <taxon>Eukaryota</taxon>
        <taxon>Metazoa</taxon>
        <taxon>Chordata</taxon>
        <taxon>Craniata</taxon>
        <taxon>Vertebrata</taxon>
        <taxon>Euteleostomi</taxon>
        <taxon>Actinopterygii</taxon>
        <taxon>Neopterygii</taxon>
        <taxon>Teleostei</taxon>
        <taxon>Ostariophysi</taxon>
        <taxon>Cypriniformes</taxon>
        <taxon>Cyprinidae</taxon>
        <taxon>Labeoninae</taxon>
        <taxon>Labeonini</taxon>
        <taxon>Labeo</taxon>
    </lineage>
</organism>
<evidence type="ECO:0000313" key="3">
    <source>
        <dbReference type="EMBL" id="KAI2666809.1"/>
    </source>
</evidence>
<feature type="region of interest" description="Disordered" evidence="1">
    <location>
        <begin position="86"/>
        <end position="133"/>
    </location>
</feature>
<sequence length="185" mass="19405">MSLADAVNMVGSETRTVNELEKKWSDIKVEVKRRTAAQRQSVGRTGGGTGVDELTPFEQRVASIVGDTLLSGIVSGAVGESDLLQDCREDGATVGTSTDTHSESAPPEQPEPIVSGVSSVSRVPSSPPSAAACPSGHVLTHAVPESQLQIVRAIGEINSHLKNITDALTNISHSLKELVKNELCL</sequence>
<evidence type="ECO:0000313" key="4">
    <source>
        <dbReference type="Proteomes" id="UP000830375"/>
    </source>
</evidence>
<reference evidence="3 4" key="1">
    <citation type="submission" date="2022-01" db="EMBL/GenBank/DDBJ databases">
        <title>A high-quality chromosome-level genome assembly of rohu carp, Labeo rohita.</title>
        <authorList>
            <person name="Arick M.A. II"/>
            <person name="Hsu C.-Y."/>
            <person name="Magbanua Z."/>
            <person name="Pechanova O."/>
            <person name="Grover C."/>
            <person name="Miller E."/>
            <person name="Thrash A."/>
            <person name="Ezzel L."/>
            <person name="Alam S."/>
            <person name="Benzie J."/>
            <person name="Hamilton M."/>
            <person name="Karsi A."/>
            <person name="Lawrence M.L."/>
            <person name="Peterson D.G."/>
        </authorList>
    </citation>
    <scope>NUCLEOTIDE SEQUENCE [LARGE SCALE GENOMIC DNA]</scope>
    <source>
        <strain evidence="4">BAU-BD-2019</strain>
        <tissue evidence="3">Blood</tissue>
    </source>
</reference>
<feature type="compositionally biased region" description="Low complexity" evidence="1">
    <location>
        <begin position="114"/>
        <end position="133"/>
    </location>
</feature>